<evidence type="ECO:0000313" key="1">
    <source>
        <dbReference type="Proteomes" id="UP000036681"/>
    </source>
</evidence>
<reference evidence="2" key="1">
    <citation type="submission" date="2017-02" db="UniProtKB">
        <authorList>
            <consortium name="WormBaseParasite"/>
        </authorList>
    </citation>
    <scope>IDENTIFICATION</scope>
</reference>
<keyword evidence="1" id="KW-1185">Reference proteome</keyword>
<dbReference type="AlphaFoldDB" id="A0A0M3I698"/>
<name>A0A0M3I698_ASCLU</name>
<sequence>MFSAKTSDLPVYSIYITQKIVSYFTLSFTLSQESFARFGSFFFLKCWSMLTGPMFLVDLLRFWIEIFWITWIFHSQALLKTSFRVFVAMYPCFLHYMYNHVPHVLSYRPPRARVRCRFLRLLPLADGASLLSICSSDVFRVAEGASPLSIFSPSGLVSLLMIPSLAVFPGTKARVPCLDFFAPSSCERGWRESVVGFVVSSFSELRNRESVKHMFVSSLSERPRREPVVGFFVSCFYERRGSEPFIDFISSCLY</sequence>
<dbReference type="WBParaSite" id="ALUE_0001254701-mRNA-1">
    <property type="protein sequence ID" value="ALUE_0001254701-mRNA-1"/>
    <property type="gene ID" value="ALUE_0001254701"/>
</dbReference>
<accession>A0A0M3I698</accession>
<dbReference type="Proteomes" id="UP000036681">
    <property type="component" value="Unplaced"/>
</dbReference>
<protein>
    <submittedName>
        <fullName evidence="2">Rab-GAP TBC domain-containing protein</fullName>
    </submittedName>
</protein>
<organism evidence="1 2">
    <name type="scientific">Ascaris lumbricoides</name>
    <name type="common">Giant roundworm</name>
    <dbReference type="NCBI Taxonomy" id="6252"/>
    <lineage>
        <taxon>Eukaryota</taxon>
        <taxon>Metazoa</taxon>
        <taxon>Ecdysozoa</taxon>
        <taxon>Nematoda</taxon>
        <taxon>Chromadorea</taxon>
        <taxon>Rhabditida</taxon>
        <taxon>Spirurina</taxon>
        <taxon>Ascaridomorpha</taxon>
        <taxon>Ascaridoidea</taxon>
        <taxon>Ascarididae</taxon>
        <taxon>Ascaris</taxon>
    </lineage>
</organism>
<evidence type="ECO:0000313" key="2">
    <source>
        <dbReference type="WBParaSite" id="ALUE_0001254701-mRNA-1"/>
    </source>
</evidence>
<proteinExistence type="predicted"/>